<evidence type="ECO:0000313" key="4">
    <source>
        <dbReference type="Proteomes" id="UP000001646"/>
    </source>
</evidence>
<evidence type="ECO:0000256" key="1">
    <source>
        <dbReference type="SAM" id="MobiDB-lite"/>
    </source>
</evidence>
<feature type="region of interest" description="Disordered" evidence="1">
    <location>
        <begin position="140"/>
        <end position="177"/>
    </location>
</feature>
<dbReference type="PANTHER" id="PTHR30383">
    <property type="entry name" value="THIOESTERASE 1/PROTEASE 1/LYSOPHOSPHOLIPASE L1"/>
    <property type="match status" value="1"/>
</dbReference>
<reference evidence="3 4" key="1">
    <citation type="submission" date="2009-12" db="EMBL/GenBank/DDBJ databases">
        <title>The Genome Sequence of Anolis carolinensis (Green Anole Lizard).</title>
        <authorList>
            <consortium name="The Genome Sequencing Platform"/>
            <person name="Di Palma F."/>
            <person name="Alfoldi J."/>
            <person name="Heiman D."/>
            <person name="Young S."/>
            <person name="Grabherr M."/>
            <person name="Johnson J."/>
            <person name="Lander E.S."/>
            <person name="Lindblad-Toh K."/>
        </authorList>
    </citation>
    <scope>NUCLEOTIDE SEQUENCE [LARGE SCALE GENOMIC DNA]</scope>
    <source>
        <strain evidence="3 4">JBL SC #1</strain>
    </source>
</reference>
<dbReference type="Gene3D" id="3.40.50.12690">
    <property type="match status" value="1"/>
</dbReference>
<dbReference type="PANTHER" id="PTHR30383:SF5">
    <property type="entry name" value="SGNH HYDROLASE-TYPE ESTERASE DOMAIN-CONTAINING PROTEIN"/>
    <property type="match status" value="1"/>
</dbReference>
<evidence type="ECO:0000259" key="2">
    <source>
        <dbReference type="Pfam" id="PF13472"/>
    </source>
</evidence>
<dbReference type="AlphaFoldDB" id="A0A803SS81"/>
<proteinExistence type="predicted"/>
<keyword evidence="4" id="KW-1185">Reference proteome</keyword>
<dbReference type="GeneTree" id="ENSGT01150000288087"/>
<dbReference type="InterPro" id="IPR013830">
    <property type="entry name" value="SGNH_hydro"/>
</dbReference>
<dbReference type="InParanoid" id="A0A803SS81"/>
<protein>
    <recommendedName>
        <fullName evidence="2">SGNH hydrolase-type esterase domain-containing protein</fullName>
    </recommendedName>
</protein>
<accession>A0A803SS81</accession>
<dbReference type="CDD" id="cd00229">
    <property type="entry name" value="SGNH_hydrolase"/>
    <property type="match status" value="1"/>
</dbReference>
<dbReference type="Pfam" id="PF13472">
    <property type="entry name" value="Lipase_GDSL_2"/>
    <property type="match status" value="1"/>
</dbReference>
<dbReference type="InterPro" id="IPR051532">
    <property type="entry name" value="Ester_Hydrolysis_Enzymes"/>
</dbReference>
<dbReference type="Gene3D" id="3.40.50.12700">
    <property type="match status" value="1"/>
</dbReference>
<feature type="domain" description="SGNH hydrolase-type esterase" evidence="2">
    <location>
        <begin position="312"/>
        <end position="459"/>
    </location>
</feature>
<dbReference type="Proteomes" id="UP000001646">
    <property type="component" value="Chromosome 3"/>
</dbReference>
<reference evidence="3" key="2">
    <citation type="submission" date="2025-08" db="UniProtKB">
        <authorList>
            <consortium name="Ensembl"/>
        </authorList>
    </citation>
    <scope>IDENTIFICATION</scope>
</reference>
<organism evidence="3 4">
    <name type="scientific">Anolis carolinensis</name>
    <name type="common">Green anole</name>
    <name type="synonym">American chameleon</name>
    <dbReference type="NCBI Taxonomy" id="28377"/>
    <lineage>
        <taxon>Eukaryota</taxon>
        <taxon>Metazoa</taxon>
        <taxon>Chordata</taxon>
        <taxon>Craniata</taxon>
        <taxon>Vertebrata</taxon>
        <taxon>Euteleostomi</taxon>
        <taxon>Lepidosauria</taxon>
        <taxon>Squamata</taxon>
        <taxon>Bifurcata</taxon>
        <taxon>Unidentata</taxon>
        <taxon>Episquamata</taxon>
        <taxon>Toxicofera</taxon>
        <taxon>Iguania</taxon>
        <taxon>Dactyloidae</taxon>
        <taxon>Anolis</taxon>
    </lineage>
</organism>
<name>A0A803SS81_ANOCA</name>
<reference evidence="3" key="3">
    <citation type="submission" date="2025-09" db="UniProtKB">
        <authorList>
            <consortium name="Ensembl"/>
        </authorList>
    </citation>
    <scope>IDENTIFICATION</scope>
</reference>
<feature type="region of interest" description="Disordered" evidence="1">
    <location>
        <begin position="212"/>
        <end position="235"/>
    </location>
</feature>
<dbReference type="Ensembl" id="ENSACAT00000049957.1">
    <property type="protein sequence ID" value="ENSACAP00000025821.1"/>
    <property type="gene ID" value="ENSACAG00000037563.1"/>
</dbReference>
<evidence type="ECO:0000313" key="3">
    <source>
        <dbReference type="Ensembl" id="ENSACAP00000025821.1"/>
    </source>
</evidence>
<sequence length="475" mass="54629">MWWLEPKDGMAPRVAETVLMRDCRDALRGQQLTETKPRRWFTPTTGHHAHQEMQQKQNIPITCTSCGMFRFFTQKLDNYICSKCKQMTLMEQRIQQLEHRIKTLKDNQALELFLDTAQHAAVDQQPASHQHYQDHDQEPYGEINSKVDNPQTWKEVTHRRRRRTRQPPQNSSAQLHLHNRFEILTSLTYNQETHLVEDHSFLDTTQWTTLDQCAGDSPDGDSASPQSHLCNHANAPSPIIDQEQQEHPWESNGLSDVSQWIVIDECTGDVEEEDNTLHLHDSLQQEHSSGDIHTVLHKRDSVNPQRKQVLVVGDSLLRGTEAIISRPDGMARETCCLPGAKIHHITQRLSRLLKPHHPPHLMLIHVGTNDTARHTFQKITNDFRALGTKLKLYNVHVIFSSLLPVVGHGSTRAGKIVQVNNWLRKWCQEEHFGFLDHGLLFQEDGLLASDGVHLTQVGKHLFAHRLTNLIRRTLN</sequence>
<dbReference type="SUPFAM" id="SSF52266">
    <property type="entry name" value="SGNH hydrolase"/>
    <property type="match status" value="1"/>
</dbReference>